<reference evidence="7 8" key="1">
    <citation type="submission" date="2020-01" db="EMBL/GenBank/DDBJ databases">
        <title>Genome analysis of Anaerocolumna sp. CBA3638.</title>
        <authorList>
            <person name="Kim J."/>
            <person name="Roh S.W."/>
        </authorList>
    </citation>
    <scope>NUCLEOTIDE SEQUENCE [LARGE SCALE GENOMIC DNA]</scope>
    <source>
        <strain evidence="7 8">CBA3638</strain>
    </source>
</reference>
<dbReference type="InterPro" id="IPR004089">
    <property type="entry name" value="MCPsignal_dom"/>
</dbReference>
<dbReference type="Pfam" id="PF00015">
    <property type="entry name" value="MCPsignal"/>
    <property type="match status" value="1"/>
</dbReference>
<evidence type="ECO:0000256" key="2">
    <source>
        <dbReference type="ARBA" id="ARBA00029447"/>
    </source>
</evidence>
<dbReference type="EMBL" id="CP048000">
    <property type="protein sequence ID" value="QHQ60224.1"/>
    <property type="molecule type" value="Genomic_DNA"/>
</dbReference>
<accession>A0A6P1TGF0</accession>
<evidence type="ECO:0000256" key="1">
    <source>
        <dbReference type="ARBA" id="ARBA00023224"/>
    </source>
</evidence>
<sequence length="580" mass="63600">MNMIKNLKVSKKLWLLILPAVIAMVVLLAIFIIRSVDISKISKKALYDEVFVSTALILNADRDFYQASLSEKELLLGGDSLTPDKKETLIADYNDNINQTLERIITALDNLKGNKKLFNQFTHSGTDQTLAKLEKQFNADFNTWKEAYHPEDGTGDIKVQAEAFDAARENINIMTELLEEYGEKISSDIQKDVMTSIIISVPVIIAVILFLFILAILIIKYLRKNILNITKDMNQLTNNDLSFEPHRLTARDELGTLSASVITMIDSLRNIITLINNTSLELEATSSSMSTGAGEVTDSINEIASTVGEIAKSAGQQALDTENVVKEIDLLGEVIIQNAKSCKGLSVASRQIDEVSSDGLKVVNELTEITENNQVSFHAIFDIIDKTSESAAKIGEASSMITEIAHKTNLLALNAAIEAARAGEAGKGFAVVADEIRQLAEQSTISTNVIDSMLEDLNNNVRNADNQSEAVKTAVKLQSESVNETKVKYISIMDNIKTIDHEIEALDTVSNKMEQSRSRIVDIVHTLSAIAEENAASTEETSASTQEILATMTVINEVSDAVKGMSQKLKGLIQNFKINL</sequence>
<dbReference type="SUPFAM" id="SSF58104">
    <property type="entry name" value="Methyl-accepting chemotaxis protein (MCP) signaling domain"/>
    <property type="match status" value="1"/>
</dbReference>
<dbReference type="PROSITE" id="PS50885">
    <property type="entry name" value="HAMP"/>
    <property type="match status" value="1"/>
</dbReference>
<dbReference type="RefSeq" id="WP_161837060.1">
    <property type="nucleotide sequence ID" value="NZ_CP048000.1"/>
</dbReference>
<keyword evidence="4" id="KW-0472">Membrane</keyword>
<evidence type="ECO:0000259" key="6">
    <source>
        <dbReference type="PROSITE" id="PS50885"/>
    </source>
</evidence>
<evidence type="ECO:0000259" key="5">
    <source>
        <dbReference type="PROSITE" id="PS50111"/>
    </source>
</evidence>
<dbReference type="InterPro" id="IPR003660">
    <property type="entry name" value="HAMP_dom"/>
</dbReference>
<proteinExistence type="inferred from homology"/>
<keyword evidence="4" id="KW-0812">Transmembrane</keyword>
<keyword evidence="4" id="KW-1133">Transmembrane helix</keyword>
<feature type="transmembrane region" description="Helical" evidence="4">
    <location>
        <begin position="12"/>
        <end position="33"/>
    </location>
</feature>
<dbReference type="PANTHER" id="PTHR32089">
    <property type="entry name" value="METHYL-ACCEPTING CHEMOTAXIS PROTEIN MCPB"/>
    <property type="match status" value="1"/>
</dbReference>
<keyword evidence="1 3" id="KW-0807">Transducer</keyword>
<protein>
    <recommendedName>
        <fullName evidence="9">Methyl-accepting chemotaxis protein</fullName>
    </recommendedName>
</protein>
<evidence type="ECO:0000313" key="7">
    <source>
        <dbReference type="EMBL" id="QHQ60224.1"/>
    </source>
</evidence>
<evidence type="ECO:0000256" key="3">
    <source>
        <dbReference type="PROSITE-ProRule" id="PRU00284"/>
    </source>
</evidence>
<dbReference type="SMART" id="SM00283">
    <property type="entry name" value="MA"/>
    <property type="match status" value="1"/>
</dbReference>
<evidence type="ECO:0000256" key="4">
    <source>
        <dbReference type="SAM" id="Phobius"/>
    </source>
</evidence>
<gene>
    <name evidence="7" type="ORF">Ana3638_05070</name>
</gene>
<dbReference type="AlphaFoldDB" id="A0A6P1TGF0"/>
<dbReference type="PROSITE" id="PS50111">
    <property type="entry name" value="CHEMOTAXIS_TRANSDUC_2"/>
    <property type="match status" value="1"/>
</dbReference>
<evidence type="ECO:0000313" key="8">
    <source>
        <dbReference type="Proteomes" id="UP000464314"/>
    </source>
</evidence>
<feature type="transmembrane region" description="Helical" evidence="4">
    <location>
        <begin position="197"/>
        <end position="219"/>
    </location>
</feature>
<dbReference type="GO" id="GO:0007165">
    <property type="term" value="P:signal transduction"/>
    <property type="evidence" value="ECO:0007669"/>
    <property type="project" value="UniProtKB-KW"/>
</dbReference>
<organism evidence="7 8">
    <name type="scientific">Anaerocolumna sedimenticola</name>
    <dbReference type="NCBI Taxonomy" id="2696063"/>
    <lineage>
        <taxon>Bacteria</taxon>
        <taxon>Bacillati</taxon>
        <taxon>Bacillota</taxon>
        <taxon>Clostridia</taxon>
        <taxon>Lachnospirales</taxon>
        <taxon>Lachnospiraceae</taxon>
        <taxon>Anaerocolumna</taxon>
    </lineage>
</organism>
<dbReference type="KEGG" id="anr:Ana3638_05070"/>
<keyword evidence="8" id="KW-1185">Reference proteome</keyword>
<dbReference type="Gene3D" id="1.10.287.950">
    <property type="entry name" value="Methyl-accepting chemotaxis protein"/>
    <property type="match status" value="1"/>
</dbReference>
<comment type="similarity">
    <text evidence="2">Belongs to the methyl-accepting chemotaxis (MCP) protein family.</text>
</comment>
<feature type="domain" description="HAMP" evidence="6">
    <location>
        <begin position="220"/>
        <end position="273"/>
    </location>
</feature>
<evidence type="ECO:0008006" key="9">
    <source>
        <dbReference type="Google" id="ProtNLM"/>
    </source>
</evidence>
<dbReference type="Proteomes" id="UP000464314">
    <property type="component" value="Chromosome"/>
</dbReference>
<name>A0A6P1TGF0_9FIRM</name>
<feature type="domain" description="Methyl-accepting transducer" evidence="5">
    <location>
        <begin position="292"/>
        <end position="549"/>
    </location>
</feature>
<dbReference type="PANTHER" id="PTHR32089:SF112">
    <property type="entry name" value="LYSOZYME-LIKE PROTEIN-RELATED"/>
    <property type="match status" value="1"/>
</dbReference>
<dbReference type="GO" id="GO:0016020">
    <property type="term" value="C:membrane"/>
    <property type="evidence" value="ECO:0007669"/>
    <property type="project" value="InterPro"/>
</dbReference>